<reference evidence="1" key="1">
    <citation type="journal article" date="2018" name="Genome Biol. Evol.">
        <title>Genomics and development of Lentinus tigrinus, a white-rot wood-decaying mushroom with dimorphic fruiting bodies.</title>
        <authorList>
            <person name="Wu B."/>
            <person name="Xu Z."/>
            <person name="Knudson A."/>
            <person name="Carlson A."/>
            <person name="Chen N."/>
            <person name="Kovaka S."/>
            <person name="LaButti K."/>
            <person name="Lipzen A."/>
            <person name="Pennachio C."/>
            <person name="Riley R."/>
            <person name="Schakwitz W."/>
            <person name="Umezawa K."/>
            <person name="Ohm R.A."/>
            <person name="Grigoriev I.V."/>
            <person name="Nagy L.G."/>
            <person name="Gibbons J."/>
            <person name="Hibbett D."/>
        </authorList>
    </citation>
    <scope>NUCLEOTIDE SEQUENCE [LARGE SCALE GENOMIC DNA]</scope>
    <source>
        <strain evidence="1">ALCF2SS1-6</strain>
    </source>
</reference>
<evidence type="ECO:0000313" key="2">
    <source>
        <dbReference type="Proteomes" id="UP000313359"/>
    </source>
</evidence>
<accession>A0A5C2SJ40</accession>
<sequence>MARLWFRFRFRQQLETRKQTERERPHPQKSTHDCAYSLPVAEIDWLSSCPYRPPRRASIPTTSTGREVTLG</sequence>
<proteinExistence type="predicted"/>
<protein>
    <submittedName>
        <fullName evidence="1">Uncharacterized protein</fullName>
    </submittedName>
</protein>
<gene>
    <name evidence="1" type="ORF">L227DRAFT_608189</name>
</gene>
<dbReference type="Proteomes" id="UP000313359">
    <property type="component" value="Unassembled WGS sequence"/>
</dbReference>
<keyword evidence="2" id="KW-1185">Reference proteome</keyword>
<organism evidence="1 2">
    <name type="scientific">Lentinus tigrinus ALCF2SS1-6</name>
    <dbReference type="NCBI Taxonomy" id="1328759"/>
    <lineage>
        <taxon>Eukaryota</taxon>
        <taxon>Fungi</taxon>
        <taxon>Dikarya</taxon>
        <taxon>Basidiomycota</taxon>
        <taxon>Agaricomycotina</taxon>
        <taxon>Agaricomycetes</taxon>
        <taxon>Polyporales</taxon>
        <taxon>Polyporaceae</taxon>
        <taxon>Lentinus</taxon>
    </lineage>
</organism>
<evidence type="ECO:0000313" key="1">
    <source>
        <dbReference type="EMBL" id="RPD63610.1"/>
    </source>
</evidence>
<name>A0A5C2SJ40_9APHY</name>
<dbReference type="AlphaFoldDB" id="A0A5C2SJ40"/>
<dbReference type="EMBL" id="ML122255">
    <property type="protein sequence ID" value="RPD63610.1"/>
    <property type="molecule type" value="Genomic_DNA"/>
</dbReference>